<accession>A0AAN7QJ01</accession>
<keyword evidence="3" id="KW-1185">Reference proteome</keyword>
<proteinExistence type="predicted"/>
<protein>
    <submittedName>
        <fullName evidence="2">Uncharacterized protein</fullName>
    </submittedName>
</protein>
<keyword evidence="1" id="KW-0732">Signal</keyword>
<comment type="caution">
    <text evidence="2">The sequence shown here is derived from an EMBL/GenBank/DDBJ whole genome shotgun (WGS) entry which is preliminary data.</text>
</comment>
<organism evidence="2 3">
    <name type="scientific">Aquatica leii</name>
    <dbReference type="NCBI Taxonomy" id="1421715"/>
    <lineage>
        <taxon>Eukaryota</taxon>
        <taxon>Metazoa</taxon>
        <taxon>Ecdysozoa</taxon>
        <taxon>Arthropoda</taxon>
        <taxon>Hexapoda</taxon>
        <taxon>Insecta</taxon>
        <taxon>Pterygota</taxon>
        <taxon>Neoptera</taxon>
        <taxon>Endopterygota</taxon>
        <taxon>Coleoptera</taxon>
        <taxon>Polyphaga</taxon>
        <taxon>Elateriformia</taxon>
        <taxon>Elateroidea</taxon>
        <taxon>Lampyridae</taxon>
        <taxon>Luciolinae</taxon>
        <taxon>Aquatica</taxon>
    </lineage>
</organism>
<reference evidence="3" key="1">
    <citation type="submission" date="2023-01" db="EMBL/GenBank/DDBJ databases">
        <title>Key to firefly adult light organ development and bioluminescence: homeobox transcription factors regulate luciferase expression and transportation to peroxisome.</title>
        <authorList>
            <person name="Fu X."/>
        </authorList>
    </citation>
    <scope>NUCLEOTIDE SEQUENCE [LARGE SCALE GENOMIC DNA]</scope>
</reference>
<feature type="chain" id="PRO_5042887217" evidence="1">
    <location>
        <begin position="22"/>
        <end position="112"/>
    </location>
</feature>
<dbReference type="AlphaFoldDB" id="A0AAN7QJ01"/>
<gene>
    <name evidence="2" type="ORF">RN001_008424</name>
</gene>
<evidence type="ECO:0000313" key="2">
    <source>
        <dbReference type="EMBL" id="KAK4880278.1"/>
    </source>
</evidence>
<dbReference type="EMBL" id="JARPUR010000003">
    <property type="protein sequence ID" value="KAK4880278.1"/>
    <property type="molecule type" value="Genomic_DNA"/>
</dbReference>
<name>A0AAN7QJ01_9COLE</name>
<evidence type="ECO:0000313" key="3">
    <source>
        <dbReference type="Proteomes" id="UP001353858"/>
    </source>
</evidence>
<dbReference type="Proteomes" id="UP001353858">
    <property type="component" value="Unassembled WGS sequence"/>
</dbReference>
<sequence>MVAKFVILFIVIPILSCIGNSEPVDFHPEDPCNAVGGQCIMKDECPTPIEYLNHCPQQQNDGAECCHGVSIKEYRCRRFGGECRNDNSRCPELLKRKQATDCPTGTFCCVLV</sequence>
<evidence type="ECO:0000256" key="1">
    <source>
        <dbReference type="SAM" id="SignalP"/>
    </source>
</evidence>
<feature type="signal peptide" evidence="1">
    <location>
        <begin position="1"/>
        <end position="21"/>
    </location>
</feature>